<reference evidence="9 10" key="1">
    <citation type="submission" date="2020-04" db="EMBL/GenBank/DDBJ databases">
        <authorList>
            <person name="Yoon J."/>
        </authorList>
    </citation>
    <scope>NUCLEOTIDE SEQUENCE [LARGE SCALE GENOMIC DNA]</scope>
    <source>
        <strain evidence="9 10">KMU-166</strain>
    </source>
</reference>
<organism evidence="9 10">
    <name type="scientific">Spongiibacter thalassae</name>
    <dbReference type="NCBI Taxonomy" id="2721624"/>
    <lineage>
        <taxon>Bacteria</taxon>
        <taxon>Pseudomonadati</taxon>
        <taxon>Pseudomonadota</taxon>
        <taxon>Gammaproteobacteria</taxon>
        <taxon>Cellvibrionales</taxon>
        <taxon>Spongiibacteraceae</taxon>
        <taxon>Spongiibacter</taxon>
    </lineage>
</organism>
<evidence type="ECO:0000256" key="1">
    <source>
        <dbReference type="ARBA" id="ARBA00001946"/>
    </source>
</evidence>
<dbReference type="PROSITE" id="PS51462">
    <property type="entry name" value="NUDIX"/>
    <property type="match status" value="1"/>
</dbReference>
<dbReference type="PROSITE" id="PS00893">
    <property type="entry name" value="NUDIX_BOX"/>
    <property type="match status" value="1"/>
</dbReference>
<comment type="catalytic activity">
    <reaction evidence="7">
        <text>a 5'-end NAD(+)-phospho-ribonucleoside in mRNA + H2O = a 5'-end phospho-adenosine-phospho-ribonucleoside in mRNA + beta-nicotinamide D-ribonucleotide + 2 H(+)</text>
        <dbReference type="Rhea" id="RHEA:60876"/>
        <dbReference type="Rhea" id="RHEA-COMP:15698"/>
        <dbReference type="Rhea" id="RHEA-COMP:15719"/>
        <dbReference type="ChEBI" id="CHEBI:14649"/>
        <dbReference type="ChEBI" id="CHEBI:15377"/>
        <dbReference type="ChEBI" id="CHEBI:15378"/>
        <dbReference type="ChEBI" id="CHEBI:144029"/>
        <dbReference type="ChEBI" id="CHEBI:144051"/>
    </reaction>
    <physiologicalReaction direction="left-to-right" evidence="7">
        <dbReference type="Rhea" id="RHEA:60877"/>
    </physiologicalReaction>
</comment>
<accession>A0ABX1GGQ3</accession>
<name>A0ABX1GGQ3_9GAMM</name>
<dbReference type="SUPFAM" id="SSF55811">
    <property type="entry name" value="Nudix"/>
    <property type="match status" value="1"/>
</dbReference>
<evidence type="ECO:0000313" key="9">
    <source>
        <dbReference type="EMBL" id="NKI18389.1"/>
    </source>
</evidence>
<evidence type="ECO:0000256" key="2">
    <source>
        <dbReference type="ARBA" id="ARBA00001947"/>
    </source>
</evidence>
<sequence length="158" mass="17636">MKFCPQCAAPIGEVLIDHEIRRGCSDPGCGFVHFNNPVPVVAMIVEVEGGVVMAHNVSWPKKFYSIITGFLEAGEDPEECARRETQEELNLHALETRLVGVYPFAQQNQVIIAYHIKAAGQIALNHELDDYKIVPPEEIKPWPMGTGLALTDWLKTRL</sequence>
<keyword evidence="4" id="KW-0479">Metal-binding</keyword>
<evidence type="ECO:0000256" key="3">
    <source>
        <dbReference type="ARBA" id="ARBA00009595"/>
    </source>
</evidence>
<dbReference type="Gene3D" id="3.90.79.10">
    <property type="entry name" value="Nucleoside Triphosphate Pyrophosphohydrolase"/>
    <property type="match status" value="1"/>
</dbReference>
<dbReference type="InterPro" id="IPR020084">
    <property type="entry name" value="NUDIX_hydrolase_CS"/>
</dbReference>
<gene>
    <name evidence="9" type="ORF">HCU74_13310</name>
</gene>
<dbReference type="Proteomes" id="UP000765845">
    <property type="component" value="Unassembled WGS sequence"/>
</dbReference>
<evidence type="ECO:0000313" key="10">
    <source>
        <dbReference type="Proteomes" id="UP000765845"/>
    </source>
</evidence>
<dbReference type="PANTHER" id="PTHR42904">
    <property type="entry name" value="NUDIX HYDROLASE, NUDC SUBFAMILY"/>
    <property type="match status" value="1"/>
</dbReference>
<dbReference type="InterPro" id="IPR000086">
    <property type="entry name" value="NUDIX_hydrolase_dom"/>
</dbReference>
<evidence type="ECO:0000256" key="5">
    <source>
        <dbReference type="ARBA" id="ARBA00022801"/>
    </source>
</evidence>
<dbReference type="Pfam" id="PF00293">
    <property type="entry name" value="NUDIX"/>
    <property type="match status" value="1"/>
</dbReference>
<comment type="similarity">
    <text evidence="3">Belongs to the Nudix hydrolase family. NudC subfamily.</text>
</comment>
<dbReference type="PANTHER" id="PTHR42904:SF6">
    <property type="entry name" value="NAD-CAPPED RNA HYDROLASE NUDT12"/>
    <property type="match status" value="1"/>
</dbReference>
<protein>
    <submittedName>
        <fullName evidence="9">NUDIX domain-containing protein</fullName>
    </submittedName>
</protein>
<keyword evidence="10" id="KW-1185">Reference proteome</keyword>
<evidence type="ECO:0000256" key="7">
    <source>
        <dbReference type="ARBA" id="ARBA00023679"/>
    </source>
</evidence>
<keyword evidence="6" id="KW-0460">Magnesium</keyword>
<feature type="domain" description="Nudix hydrolase" evidence="8">
    <location>
        <begin position="36"/>
        <end position="156"/>
    </location>
</feature>
<proteinExistence type="inferred from homology"/>
<comment type="caution">
    <text evidence="9">The sequence shown here is derived from an EMBL/GenBank/DDBJ whole genome shotgun (WGS) entry which is preliminary data.</text>
</comment>
<dbReference type="RefSeq" id="WP_168450903.1">
    <property type="nucleotide sequence ID" value="NZ_JAAWWK010000004.1"/>
</dbReference>
<comment type="cofactor">
    <cofactor evidence="2">
        <name>Zn(2+)</name>
        <dbReference type="ChEBI" id="CHEBI:29105"/>
    </cofactor>
</comment>
<dbReference type="EMBL" id="JAAWWK010000004">
    <property type="protein sequence ID" value="NKI18389.1"/>
    <property type="molecule type" value="Genomic_DNA"/>
</dbReference>
<evidence type="ECO:0000256" key="4">
    <source>
        <dbReference type="ARBA" id="ARBA00022723"/>
    </source>
</evidence>
<keyword evidence="5" id="KW-0378">Hydrolase</keyword>
<evidence type="ECO:0000256" key="6">
    <source>
        <dbReference type="ARBA" id="ARBA00022842"/>
    </source>
</evidence>
<evidence type="ECO:0000259" key="8">
    <source>
        <dbReference type="PROSITE" id="PS51462"/>
    </source>
</evidence>
<dbReference type="InterPro" id="IPR050241">
    <property type="entry name" value="NAD-cap_RNA_hydrolase_NudC"/>
</dbReference>
<dbReference type="InterPro" id="IPR015797">
    <property type="entry name" value="NUDIX_hydrolase-like_dom_sf"/>
</dbReference>
<comment type="cofactor">
    <cofactor evidence="1">
        <name>Mg(2+)</name>
        <dbReference type="ChEBI" id="CHEBI:18420"/>
    </cofactor>
</comment>